<organism evidence="10 11">
    <name type="scientific">Tenggerimyces flavus</name>
    <dbReference type="NCBI Taxonomy" id="1708749"/>
    <lineage>
        <taxon>Bacteria</taxon>
        <taxon>Bacillati</taxon>
        <taxon>Actinomycetota</taxon>
        <taxon>Actinomycetes</taxon>
        <taxon>Propionibacteriales</taxon>
        <taxon>Nocardioidaceae</taxon>
        <taxon>Tenggerimyces</taxon>
    </lineage>
</organism>
<feature type="transmembrane region" description="Helical" evidence="7">
    <location>
        <begin position="293"/>
        <end position="314"/>
    </location>
</feature>
<feature type="domain" description="ABC transporter" evidence="8">
    <location>
        <begin position="352"/>
        <end position="586"/>
    </location>
</feature>
<evidence type="ECO:0000256" key="7">
    <source>
        <dbReference type="SAM" id="Phobius"/>
    </source>
</evidence>
<dbReference type="CDD" id="cd03254">
    <property type="entry name" value="ABCC_Glucan_exporter_like"/>
    <property type="match status" value="1"/>
</dbReference>
<evidence type="ECO:0000256" key="2">
    <source>
        <dbReference type="ARBA" id="ARBA00022692"/>
    </source>
</evidence>
<dbReference type="SMART" id="SM00382">
    <property type="entry name" value="AAA"/>
    <property type="match status" value="1"/>
</dbReference>
<dbReference type="Proteomes" id="UP001595699">
    <property type="component" value="Unassembled WGS sequence"/>
</dbReference>
<evidence type="ECO:0000259" key="8">
    <source>
        <dbReference type="PROSITE" id="PS50893"/>
    </source>
</evidence>
<dbReference type="InterPro" id="IPR003593">
    <property type="entry name" value="AAA+_ATPase"/>
</dbReference>
<evidence type="ECO:0000256" key="3">
    <source>
        <dbReference type="ARBA" id="ARBA00022741"/>
    </source>
</evidence>
<feature type="transmembrane region" description="Helical" evidence="7">
    <location>
        <begin position="70"/>
        <end position="91"/>
    </location>
</feature>
<dbReference type="InterPro" id="IPR039421">
    <property type="entry name" value="Type_1_exporter"/>
</dbReference>
<dbReference type="InterPro" id="IPR011527">
    <property type="entry name" value="ABC1_TM_dom"/>
</dbReference>
<dbReference type="EMBL" id="JBHRZH010000020">
    <property type="protein sequence ID" value="MFC3763743.1"/>
    <property type="molecule type" value="Genomic_DNA"/>
</dbReference>
<protein>
    <submittedName>
        <fullName evidence="10">ABC transporter ATP-binding protein</fullName>
    </submittedName>
</protein>
<comment type="caution">
    <text evidence="10">The sequence shown here is derived from an EMBL/GenBank/DDBJ whole genome shotgun (WGS) entry which is preliminary data.</text>
</comment>
<dbReference type="InterPro" id="IPR003439">
    <property type="entry name" value="ABC_transporter-like_ATP-bd"/>
</dbReference>
<proteinExistence type="predicted"/>
<dbReference type="RefSeq" id="WP_205118613.1">
    <property type="nucleotide sequence ID" value="NZ_JAFBCM010000001.1"/>
</dbReference>
<dbReference type="GO" id="GO:0005524">
    <property type="term" value="F:ATP binding"/>
    <property type="evidence" value="ECO:0007669"/>
    <property type="project" value="UniProtKB-KW"/>
</dbReference>
<dbReference type="SUPFAM" id="SSF52540">
    <property type="entry name" value="P-loop containing nucleoside triphosphate hydrolases"/>
    <property type="match status" value="1"/>
</dbReference>
<dbReference type="Pfam" id="PF00664">
    <property type="entry name" value="ABC_membrane"/>
    <property type="match status" value="1"/>
</dbReference>
<feature type="domain" description="ABC transmembrane type-1" evidence="9">
    <location>
        <begin position="39"/>
        <end position="319"/>
    </location>
</feature>
<evidence type="ECO:0000256" key="4">
    <source>
        <dbReference type="ARBA" id="ARBA00022840"/>
    </source>
</evidence>
<dbReference type="Gene3D" id="3.40.50.300">
    <property type="entry name" value="P-loop containing nucleotide triphosphate hydrolases"/>
    <property type="match status" value="1"/>
</dbReference>
<keyword evidence="11" id="KW-1185">Reference proteome</keyword>
<feature type="transmembrane region" description="Helical" evidence="7">
    <location>
        <begin position="145"/>
        <end position="170"/>
    </location>
</feature>
<evidence type="ECO:0000256" key="1">
    <source>
        <dbReference type="ARBA" id="ARBA00004651"/>
    </source>
</evidence>
<keyword evidence="2 7" id="KW-0812">Transmembrane</keyword>
<evidence type="ECO:0000256" key="6">
    <source>
        <dbReference type="ARBA" id="ARBA00023136"/>
    </source>
</evidence>
<dbReference type="InterPro" id="IPR036640">
    <property type="entry name" value="ABC1_TM_sf"/>
</dbReference>
<evidence type="ECO:0000313" key="11">
    <source>
        <dbReference type="Proteomes" id="UP001595699"/>
    </source>
</evidence>
<keyword evidence="4 10" id="KW-0067">ATP-binding</keyword>
<dbReference type="PROSITE" id="PS50929">
    <property type="entry name" value="ABC_TM1F"/>
    <property type="match status" value="1"/>
</dbReference>
<name>A0ABV7YFV2_9ACTN</name>
<dbReference type="PANTHER" id="PTHR43394:SF1">
    <property type="entry name" value="ATP-BINDING CASSETTE SUB-FAMILY B MEMBER 10, MITOCHONDRIAL"/>
    <property type="match status" value="1"/>
</dbReference>
<evidence type="ECO:0000256" key="5">
    <source>
        <dbReference type="ARBA" id="ARBA00022989"/>
    </source>
</evidence>
<keyword evidence="3" id="KW-0547">Nucleotide-binding</keyword>
<feature type="transmembrane region" description="Helical" evidence="7">
    <location>
        <begin position="34"/>
        <end position="58"/>
    </location>
</feature>
<gene>
    <name evidence="10" type="ORF">ACFOUW_23090</name>
</gene>
<dbReference type="Pfam" id="PF00005">
    <property type="entry name" value="ABC_tran"/>
    <property type="match status" value="1"/>
</dbReference>
<accession>A0ABV7YFV2</accession>
<dbReference type="SUPFAM" id="SSF90123">
    <property type="entry name" value="ABC transporter transmembrane region"/>
    <property type="match status" value="1"/>
</dbReference>
<dbReference type="PROSITE" id="PS50893">
    <property type="entry name" value="ABC_TRANSPORTER_2"/>
    <property type="match status" value="1"/>
</dbReference>
<reference evidence="11" key="1">
    <citation type="journal article" date="2019" name="Int. J. Syst. Evol. Microbiol.">
        <title>The Global Catalogue of Microorganisms (GCM) 10K type strain sequencing project: providing services to taxonomists for standard genome sequencing and annotation.</title>
        <authorList>
            <consortium name="The Broad Institute Genomics Platform"/>
            <consortium name="The Broad Institute Genome Sequencing Center for Infectious Disease"/>
            <person name="Wu L."/>
            <person name="Ma J."/>
        </authorList>
    </citation>
    <scope>NUCLEOTIDE SEQUENCE [LARGE SCALE GENOMIC DNA]</scope>
    <source>
        <strain evidence="11">CGMCC 4.7241</strain>
    </source>
</reference>
<dbReference type="InterPro" id="IPR027417">
    <property type="entry name" value="P-loop_NTPase"/>
</dbReference>
<dbReference type="Gene3D" id="1.20.1560.10">
    <property type="entry name" value="ABC transporter type 1, transmembrane domain"/>
    <property type="match status" value="1"/>
</dbReference>
<keyword evidence="5 7" id="KW-1133">Transmembrane helix</keyword>
<feature type="transmembrane region" description="Helical" evidence="7">
    <location>
        <begin position="176"/>
        <end position="194"/>
    </location>
</feature>
<evidence type="ECO:0000259" key="9">
    <source>
        <dbReference type="PROSITE" id="PS50929"/>
    </source>
</evidence>
<evidence type="ECO:0000313" key="10">
    <source>
        <dbReference type="EMBL" id="MFC3763743.1"/>
    </source>
</evidence>
<feature type="transmembrane region" description="Helical" evidence="7">
    <location>
        <begin position="255"/>
        <end position="278"/>
    </location>
</feature>
<keyword evidence="6 7" id="KW-0472">Membrane</keyword>
<dbReference type="PANTHER" id="PTHR43394">
    <property type="entry name" value="ATP-DEPENDENT PERMEASE MDL1, MITOCHONDRIAL"/>
    <property type="match status" value="1"/>
</dbReference>
<sequence length="612" mass="67212">MGFIMDGLDAEDYDRTYGDRELVRRVGRYFKPALAGMGLVALTILLATVMQAAFPVLVSWGLDRIEGPQAGSTITILVVSILVTGMLAWFFNYIRQAMTARIVGDVVITLRRDAFAAVMRRDMSFYDETPSGKVVSRITSDTDDFATVVTLVMNLLSQVLLLVFVTALLFQRDVGLALLTLAITPIIVAMALGFRKVARDTTRKAQRSLSRVNANVQEMMGGIAVAKNFRQEQTVYEEFGPINEQSYQVTVRQGFVFSSIFPLLFIVAGLGTVALVQVGGTTVLGGDLSAGDWYLFLQAVALFWFPLTSIASFWSQFQQGLSAAERVFALVDATPRVIQHDPQPVPRLRGEIEFQQVVFGYTVDQRVLNEFNVHIRPGETVALVGHTGAGKSTLGKLITRFYEFQGGHILIDGRDIRSLDLAEYRRQLGVVPQSPFLFSGTVADNIRYPRPDATDEDVVVAARQVAGGDWLEILPEGLETEVGEHGKSLSMGQRQLVALARVLIQDPAIVILDEATASVDPLTEAQIQEGLDVVLADRTSIVIAHRLSTIEHADRIIVIEAGRIVEEGTHQSLMQAGGHYCQVYNTYFRHQSPNYRPGTGFVPVLAGEAAAD</sequence>
<dbReference type="CDD" id="cd07346">
    <property type="entry name" value="ABC_6TM_exporters"/>
    <property type="match status" value="1"/>
</dbReference>
<comment type="subcellular location">
    <subcellularLocation>
        <location evidence="1">Cell membrane</location>
        <topology evidence="1">Multi-pass membrane protein</topology>
    </subcellularLocation>
</comment>